<comment type="caution">
    <text evidence="1">The sequence shown here is derived from an EMBL/GenBank/DDBJ whole genome shotgun (WGS) entry which is preliminary data.</text>
</comment>
<dbReference type="NCBIfam" id="TIGR02246">
    <property type="entry name" value="SgcJ/EcaC family oxidoreductase"/>
    <property type="match status" value="1"/>
</dbReference>
<evidence type="ECO:0000313" key="2">
    <source>
        <dbReference type="Proteomes" id="UP001597145"/>
    </source>
</evidence>
<protein>
    <submittedName>
        <fullName evidence="1">SgcJ/EcaC family oxidoreductase</fullName>
    </submittedName>
</protein>
<accession>A0ABW4FTD0</accession>
<keyword evidence="2" id="KW-1185">Reference proteome</keyword>
<dbReference type="RefSeq" id="WP_343987012.1">
    <property type="nucleotide sequence ID" value="NZ_BAAAJG010000027.1"/>
</dbReference>
<dbReference type="Proteomes" id="UP001597145">
    <property type="component" value="Unassembled WGS sequence"/>
</dbReference>
<reference evidence="2" key="1">
    <citation type="journal article" date="2019" name="Int. J. Syst. Evol. Microbiol.">
        <title>The Global Catalogue of Microorganisms (GCM) 10K type strain sequencing project: providing services to taxonomists for standard genome sequencing and annotation.</title>
        <authorList>
            <consortium name="The Broad Institute Genomics Platform"/>
            <consortium name="The Broad Institute Genome Sequencing Center for Infectious Disease"/>
            <person name="Wu L."/>
            <person name="Ma J."/>
        </authorList>
    </citation>
    <scope>NUCLEOTIDE SEQUENCE [LARGE SCALE GENOMIC DNA]</scope>
    <source>
        <strain evidence="2">JCM 12165</strain>
    </source>
</reference>
<sequence>MRNSRLGGANSSPPAEVRFLRPDVAVALVAGGVRPEGATDLAPERESVVSLVLADTAEGWRIAAFQNTRVQERGR</sequence>
<gene>
    <name evidence="1" type="ORF">ACFSCY_27650</name>
</gene>
<dbReference type="SUPFAM" id="SSF54427">
    <property type="entry name" value="NTF2-like"/>
    <property type="match status" value="1"/>
</dbReference>
<dbReference type="InterPro" id="IPR011944">
    <property type="entry name" value="Steroid_delta5-4_isomerase"/>
</dbReference>
<dbReference type="Gene3D" id="3.10.450.50">
    <property type="match status" value="1"/>
</dbReference>
<name>A0ABW4FTD0_9PSEU</name>
<evidence type="ECO:0000313" key="1">
    <source>
        <dbReference type="EMBL" id="MFD1533206.1"/>
    </source>
</evidence>
<dbReference type="EMBL" id="JBHUCP010000024">
    <property type="protein sequence ID" value="MFD1533206.1"/>
    <property type="molecule type" value="Genomic_DNA"/>
</dbReference>
<dbReference type="InterPro" id="IPR032710">
    <property type="entry name" value="NTF2-like_dom_sf"/>
</dbReference>
<organism evidence="1 2">
    <name type="scientific">Pseudonocardia aurantiaca</name>
    <dbReference type="NCBI Taxonomy" id="75290"/>
    <lineage>
        <taxon>Bacteria</taxon>
        <taxon>Bacillati</taxon>
        <taxon>Actinomycetota</taxon>
        <taxon>Actinomycetes</taxon>
        <taxon>Pseudonocardiales</taxon>
        <taxon>Pseudonocardiaceae</taxon>
        <taxon>Pseudonocardia</taxon>
    </lineage>
</organism>
<proteinExistence type="predicted"/>